<dbReference type="AlphaFoldDB" id="A0A1B6FVT9"/>
<evidence type="ECO:0000256" key="2">
    <source>
        <dbReference type="ARBA" id="ARBA00004275"/>
    </source>
</evidence>
<dbReference type="NCBIfam" id="TIGR02963">
    <property type="entry name" value="xanthine_xdhA"/>
    <property type="match status" value="1"/>
</dbReference>
<dbReference type="Pfam" id="PF20256">
    <property type="entry name" value="MoCoBD_2"/>
    <property type="match status" value="1"/>
</dbReference>
<evidence type="ECO:0000256" key="15">
    <source>
        <dbReference type="ARBA" id="ARBA00023140"/>
    </source>
</evidence>
<dbReference type="Pfam" id="PF01315">
    <property type="entry name" value="Ald_Xan_dh_C"/>
    <property type="match status" value="1"/>
</dbReference>
<dbReference type="InterPro" id="IPR036010">
    <property type="entry name" value="2Fe-2S_ferredoxin-like_sf"/>
</dbReference>
<keyword evidence="10 19" id="KW-0274">FAD</keyword>
<comment type="cofactor">
    <cofactor evidence="16">
        <name>[2Fe-2S] cluster</name>
        <dbReference type="ChEBI" id="CHEBI:190135"/>
    </cofactor>
</comment>
<feature type="binding site" evidence="20">
    <location>
        <position position="938"/>
    </location>
    <ligand>
        <name>Mo-molybdopterin</name>
        <dbReference type="ChEBI" id="CHEBI:71302"/>
    </ligand>
    <ligandPart>
        <name>Mo</name>
        <dbReference type="ChEBI" id="CHEBI:28685"/>
    </ligandPart>
</feature>
<feature type="binding site" evidence="20">
    <location>
        <position position="152"/>
    </location>
    <ligand>
        <name>[2Fe-2S] cluster</name>
        <dbReference type="ChEBI" id="CHEBI:190135"/>
        <label>2</label>
    </ligand>
</feature>
<dbReference type="FunFam" id="3.10.20.30:FF:000015">
    <property type="entry name" value="Aldehyde oxidase 1"/>
    <property type="match status" value="1"/>
</dbReference>
<evidence type="ECO:0000256" key="19">
    <source>
        <dbReference type="PIRSR" id="PIRSR000127-2"/>
    </source>
</evidence>
<evidence type="ECO:0000256" key="4">
    <source>
        <dbReference type="ARBA" id="ARBA00011738"/>
    </source>
</evidence>
<dbReference type="Gene3D" id="3.10.20.30">
    <property type="match status" value="1"/>
</dbReference>
<dbReference type="FunFam" id="3.30.365.10:FF:000001">
    <property type="entry name" value="Xanthine dehydrogenase oxidase"/>
    <property type="match status" value="1"/>
</dbReference>
<dbReference type="SUPFAM" id="SSF54665">
    <property type="entry name" value="CO dehydrogenase molybdoprotein N-domain-like"/>
    <property type="match status" value="1"/>
</dbReference>
<dbReference type="PIRSF" id="PIRSF000127">
    <property type="entry name" value="Xanthine_DH"/>
    <property type="match status" value="1"/>
</dbReference>
<evidence type="ECO:0000256" key="8">
    <source>
        <dbReference type="ARBA" id="ARBA00022714"/>
    </source>
</evidence>
<feature type="binding site" evidence="19">
    <location>
        <position position="940"/>
    </location>
    <ligand>
        <name>substrate</name>
    </ligand>
</feature>
<evidence type="ECO:0000256" key="3">
    <source>
        <dbReference type="ARBA" id="ARBA00006849"/>
    </source>
</evidence>
<evidence type="ECO:0000256" key="7">
    <source>
        <dbReference type="ARBA" id="ARBA00022630"/>
    </source>
</evidence>
<keyword evidence="9 20" id="KW-0479">Metal-binding</keyword>
<dbReference type="Gene3D" id="1.10.150.120">
    <property type="entry name" value="[2Fe-2S]-binding domain"/>
    <property type="match status" value="1"/>
</dbReference>
<dbReference type="InterPro" id="IPR016167">
    <property type="entry name" value="FAD-bd_PCMH_sub1"/>
</dbReference>
<comment type="catalytic activity">
    <reaction evidence="17">
        <text>xanthine + NAD(+) + H2O = urate + NADH + H(+)</text>
        <dbReference type="Rhea" id="RHEA:16669"/>
        <dbReference type="ChEBI" id="CHEBI:15377"/>
        <dbReference type="ChEBI" id="CHEBI:15378"/>
        <dbReference type="ChEBI" id="CHEBI:17712"/>
        <dbReference type="ChEBI" id="CHEBI:17775"/>
        <dbReference type="ChEBI" id="CHEBI:57540"/>
        <dbReference type="ChEBI" id="CHEBI:57945"/>
        <dbReference type="EC" id="1.17.1.4"/>
    </reaction>
</comment>
<feature type="binding site" evidence="19">
    <location>
        <position position="446"/>
    </location>
    <ligand>
        <name>FAD</name>
        <dbReference type="ChEBI" id="CHEBI:57692"/>
    </ligand>
</feature>
<feature type="binding site" evidence="20">
    <location>
        <position position="54"/>
    </location>
    <ligand>
        <name>[2Fe-2S] cluster</name>
        <dbReference type="ChEBI" id="CHEBI:190135"/>
        <label>1</label>
    </ligand>
</feature>
<feature type="non-terminal residue" evidence="23">
    <location>
        <position position="1062"/>
    </location>
</feature>
<evidence type="ECO:0000256" key="10">
    <source>
        <dbReference type="ARBA" id="ARBA00022827"/>
    </source>
</evidence>
<dbReference type="PROSITE" id="PS00559">
    <property type="entry name" value="MOLYBDOPTERIN_EUK"/>
    <property type="match status" value="1"/>
</dbReference>
<evidence type="ECO:0000256" key="11">
    <source>
        <dbReference type="ARBA" id="ARBA00023002"/>
    </source>
</evidence>
<dbReference type="InterPro" id="IPR002346">
    <property type="entry name" value="Mopterin_DH_FAD-bd"/>
</dbReference>
<dbReference type="EMBL" id="GECZ01015443">
    <property type="protein sequence ID" value="JAS54326.1"/>
    <property type="molecule type" value="Transcribed_RNA"/>
</dbReference>
<dbReference type="InterPro" id="IPR012675">
    <property type="entry name" value="Beta-grasp_dom_sf"/>
</dbReference>
<keyword evidence="14" id="KW-0520">NAD</keyword>
<comment type="catalytic activity">
    <reaction evidence="18">
        <text>hypoxanthine + NAD(+) + H2O = xanthine + NADH + H(+)</text>
        <dbReference type="Rhea" id="RHEA:24670"/>
        <dbReference type="ChEBI" id="CHEBI:15377"/>
        <dbReference type="ChEBI" id="CHEBI:15378"/>
        <dbReference type="ChEBI" id="CHEBI:17368"/>
        <dbReference type="ChEBI" id="CHEBI:17712"/>
        <dbReference type="ChEBI" id="CHEBI:57540"/>
        <dbReference type="ChEBI" id="CHEBI:57945"/>
        <dbReference type="EC" id="1.17.1.4"/>
    </reaction>
</comment>
<dbReference type="GO" id="GO:0043546">
    <property type="term" value="F:molybdopterin cofactor binding"/>
    <property type="evidence" value="ECO:0007669"/>
    <property type="project" value="InterPro"/>
</dbReference>
<dbReference type="SUPFAM" id="SSF56176">
    <property type="entry name" value="FAD-binding/transporter-associated domain-like"/>
    <property type="match status" value="1"/>
</dbReference>
<dbReference type="Pfam" id="PF00941">
    <property type="entry name" value="FAD_binding_5"/>
    <property type="match status" value="1"/>
</dbReference>
<feature type="binding site" evidence="20">
    <location>
        <position position="116"/>
    </location>
    <ligand>
        <name>[2Fe-2S] cluster</name>
        <dbReference type="ChEBI" id="CHEBI:190135"/>
        <label>2</label>
    </ligand>
</feature>
<evidence type="ECO:0000256" key="17">
    <source>
        <dbReference type="ARBA" id="ARBA00049017"/>
    </source>
</evidence>
<comment type="subcellular location">
    <subcellularLocation>
        <location evidence="2">Peroxisome</location>
    </subcellularLocation>
</comment>
<comment type="cofactor">
    <cofactor evidence="1 19">
        <name>FAD</name>
        <dbReference type="ChEBI" id="CHEBI:57692"/>
    </cofactor>
</comment>
<feature type="binding site" evidence="20">
    <location>
        <position position="51"/>
    </location>
    <ligand>
        <name>[2Fe-2S] cluster</name>
        <dbReference type="ChEBI" id="CHEBI:190135"/>
        <label>1</label>
    </ligand>
</feature>
<dbReference type="GO" id="GO:0005506">
    <property type="term" value="F:iron ion binding"/>
    <property type="evidence" value="ECO:0007669"/>
    <property type="project" value="InterPro"/>
</dbReference>
<dbReference type="InterPro" id="IPR001041">
    <property type="entry name" value="2Fe-2S_ferredoxin-type"/>
</dbReference>
<protein>
    <recommendedName>
        <fullName evidence="5">xanthine dehydrogenase</fullName>
        <ecNumber evidence="5">1.17.1.4</ecNumber>
    </recommendedName>
</protein>
<dbReference type="InterPro" id="IPR036318">
    <property type="entry name" value="FAD-bd_PCMH-like_sf"/>
</dbReference>
<feature type="binding site" evidence="20">
    <location>
        <position position="119"/>
    </location>
    <ligand>
        <name>[2Fe-2S] cluster</name>
        <dbReference type="ChEBI" id="CHEBI:190135"/>
        <label>2</label>
    </ligand>
</feature>
<dbReference type="GO" id="GO:0004854">
    <property type="term" value="F:xanthine dehydrogenase activity"/>
    <property type="evidence" value="ECO:0007669"/>
    <property type="project" value="UniProtKB-EC"/>
</dbReference>
<dbReference type="Pfam" id="PF01799">
    <property type="entry name" value="Fer2_2"/>
    <property type="match status" value="1"/>
</dbReference>
<dbReference type="PANTHER" id="PTHR45444">
    <property type="entry name" value="XANTHINE DEHYDROGENASE"/>
    <property type="match status" value="1"/>
</dbReference>
<dbReference type="Gene3D" id="3.90.1170.50">
    <property type="entry name" value="Aldehyde oxidase/xanthine dehydrogenase, a/b hammerhead"/>
    <property type="match status" value="1"/>
</dbReference>
<dbReference type="InterPro" id="IPR006058">
    <property type="entry name" value="2Fe2S_fd_BS"/>
</dbReference>
<dbReference type="InterPro" id="IPR014307">
    <property type="entry name" value="Xanthine_DH_ssu"/>
</dbReference>
<accession>A0A1B6FVT9</accession>
<keyword evidence="15" id="KW-0576">Peroxisome</keyword>
<evidence type="ECO:0000256" key="20">
    <source>
        <dbReference type="PIRSR" id="PIRSR000127-3"/>
    </source>
</evidence>
<feature type="domain" description="2Fe-2S ferredoxin-type" evidence="21">
    <location>
        <begin position="7"/>
        <end position="94"/>
    </location>
</feature>
<dbReference type="Pfam" id="PF02738">
    <property type="entry name" value="MoCoBD_1"/>
    <property type="match status" value="1"/>
</dbReference>
<feature type="binding site" evidence="20">
    <location>
        <position position="824"/>
    </location>
    <ligand>
        <name>Mo-molybdopterin</name>
        <dbReference type="ChEBI" id="CHEBI:71302"/>
    </ligand>
    <ligandPart>
        <name>Mo</name>
        <dbReference type="ChEBI" id="CHEBI:28685"/>
    </ligandPart>
</feature>
<feature type="binding site" evidence="19">
    <location>
        <position position="906"/>
    </location>
    <ligand>
        <name>substrate</name>
    </ligand>
</feature>
<dbReference type="SMART" id="SM01008">
    <property type="entry name" value="Ald_Xan_dh_C"/>
    <property type="match status" value="1"/>
</dbReference>
<dbReference type="Gene3D" id="3.30.365.10">
    <property type="entry name" value="Aldehyde oxidase/xanthine dehydrogenase, molybdopterin binding domain"/>
    <property type="match status" value="4"/>
</dbReference>
<dbReference type="InterPro" id="IPR016166">
    <property type="entry name" value="FAD-bd_PCMH"/>
</dbReference>
<feature type="binding site" evidence="19">
    <location>
        <position position="384"/>
    </location>
    <ligand>
        <name>FAD</name>
        <dbReference type="ChEBI" id="CHEBI:57692"/>
    </ligand>
</feature>
<evidence type="ECO:0000259" key="22">
    <source>
        <dbReference type="PROSITE" id="PS51387"/>
    </source>
</evidence>
<dbReference type="Pfam" id="PF00111">
    <property type="entry name" value="Fer2"/>
    <property type="match status" value="1"/>
</dbReference>
<dbReference type="PROSITE" id="PS00197">
    <property type="entry name" value="2FE2S_FER_1"/>
    <property type="match status" value="1"/>
</dbReference>
<dbReference type="InterPro" id="IPR046867">
    <property type="entry name" value="AldOxase/xan_DH_MoCoBD2"/>
</dbReference>
<feature type="binding site" evidence="20">
    <location>
        <position position="154"/>
    </location>
    <ligand>
        <name>[2Fe-2S] cluster</name>
        <dbReference type="ChEBI" id="CHEBI:190135"/>
        <label>2</label>
    </ligand>
</feature>
<keyword evidence="11" id="KW-0560">Oxidoreductase</keyword>
<dbReference type="PROSITE" id="PS51085">
    <property type="entry name" value="2FE2S_FER_2"/>
    <property type="match status" value="1"/>
</dbReference>
<evidence type="ECO:0000256" key="12">
    <source>
        <dbReference type="ARBA" id="ARBA00023004"/>
    </source>
</evidence>
<dbReference type="GO" id="GO:0051537">
    <property type="term" value="F:2 iron, 2 sulfur cluster binding"/>
    <property type="evidence" value="ECO:0007669"/>
    <property type="project" value="UniProtKB-KW"/>
</dbReference>
<dbReference type="GO" id="GO:0005777">
    <property type="term" value="C:peroxisome"/>
    <property type="evidence" value="ECO:0007669"/>
    <property type="project" value="UniProtKB-SubCell"/>
</dbReference>
<feature type="binding site" evidence="19">
    <location>
        <position position="361"/>
    </location>
    <ligand>
        <name>FAD</name>
        <dbReference type="ChEBI" id="CHEBI:57692"/>
    </ligand>
</feature>
<dbReference type="SUPFAM" id="SSF47741">
    <property type="entry name" value="CO dehydrogenase ISP C-domain like"/>
    <property type="match status" value="1"/>
</dbReference>
<dbReference type="SUPFAM" id="SSF55447">
    <property type="entry name" value="CO dehydrogenase flavoprotein C-terminal domain-like"/>
    <property type="match status" value="1"/>
</dbReference>
<evidence type="ECO:0000256" key="14">
    <source>
        <dbReference type="ARBA" id="ARBA00023027"/>
    </source>
</evidence>
<evidence type="ECO:0000256" key="9">
    <source>
        <dbReference type="ARBA" id="ARBA00022723"/>
    </source>
</evidence>
<feature type="binding site" evidence="19">
    <location>
        <position position="828"/>
    </location>
    <ligand>
        <name>substrate</name>
    </ligand>
</feature>
<dbReference type="InterPro" id="IPR016169">
    <property type="entry name" value="FAD-bd_PCMH_sub2"/>
</dbReference>
<dbReference type="InterPro" id="IPR005107">
    <property type="entry name" value="CO_DH_flav_C"/>
</dbReference>
<dbReference type="EC" id="1.17.1.4" evidence="5"/>
<dbReference type="InterPro" id="IPR036856">
    <property type="entry name" value="Ald_Oxase/Xan_DH_a/b_sf"/>
</dbReference>
<dbReference type="InterPro" id="IPR037165">
    <property type="entry name" value="AldOxase/xan_DH_Mopterin-bd_sf"/>
</dbReference>
<evidence type="ECO:0000256" key="5">
    <source>
        <dbReference type="ARBA" id="ARBA00013123"/>
    </source>
</evidence>
<dbReference type="InterPro" id="IPR036683">
    <property type="entry name" value="CO_DH_flav_C_dom_sf"/>
</dbReference>
<dbReference type="InterPro" id="IPR000674">
    <property type="entry name" value="Ald_Oxase/Xan_DH_a/b"/>
</dbReference>
<feature type="binding site" evidence="20">
    <location>
        <position position="793"/>
    </location>
    <ligand>
        <name>Mo-molybdopterin</name>
        <dbReference type="ChEBI" id="CHEBI:71302"/>
    </ligand>
    <ligandPart>
        <name>Mo</name>
        <dbReference type="ChEBI" id="CHEBI:28685"/>
    </ligandPart>
</feature>
<dbReference type="FunFam" id="3.30.43.10:FF:000001">
    <property type="entry name" value="Xanthine dehydrogenase/oxidase"/>
    <property type="match status" value="1"/>
</dbReference>
<comment type="subunit">
    <text evidence="4">Homodimer.</text>
</comment>
<dbReference type="SUPFAM" id="SSF56003">
    <property type="entry name" value="Molybdenum cofactor-binding domain"/>
    <property type="match status" value="1"/>
</dbReference>
<dbReference type="CDD" id="cd00207">
    <property type="entry name" value="fer2"/>
    <property type="match status" value="1"/>
</dbReference>
<dbReference type="Gene3D" id="3.30.390.50">
    <property type="entry name" value="CO dehydrogenase flavoprotein, C-terminal domain"/>
    <property type="match status" value="1"/>
</dbReference>
<dbReference type="GO" id="GO:0071949">
    <property type="term" value="F:FAD binding"/>
    <property type="evidence" value="ECO:0007669"/>
    <property type="project" value="InterPro"/>
</dbReference>
<evidence type="ECO:0000259" key="21">
    <source>
        <dbReference type="PROSITE" id="PS51085"/>
    </source>
</evidence>
<comment type="cofactor">
    <cofactor evidence="20">
        <name>Mo-molybdopterin</name>
        <dbReference type="ChEBI" id="CHEBI:71302"/>
    </cofactor>
    <text evidence="20">Binds 1 Mo-molybdopterin (Mo-MPT) cofactor per subunit.</text>
</comment>
<evidence type="ECO:0000256" key="6">
    <source>
        <dbReference type="ARBA" id="ARBA00022505"/>
    </source>
</evidence>
<dbReference type="PANTHER" id="PTHR45444:SF3">
    <property type="entry name" value="XANTHINE DEHYDROGENASE"/>
    <property type="match status" value="1"/>
</dbReference>
<organism evidence="23">
    <name type="scientific">Cuerna arida</name>
    <dbReference type="NCBI Taxonomy" id="1464854"/>
    <lineage>
        <taxon>Eukaryota</taxon>
        <taxon>Metazoa</taxon>
        <taxon>Ecdysozoa</taxon>
        <taxon>Arthropoda</taxon>
        <taxon>Hexapoda</taxon>
        <taxon>Insecta</taxon>
        <taxon>Pterygota</taxon>
        <taxon>Neoptera</taxon>
        <taxon>Paraneoptera</taxon>
        <taxon>Hemiptera</taxon>
        <taxon>Auchenorrhyncha</taxon>
        <taxon>Membracoidea</taxon>
        <taxon>Cicadellidae</taxon>
        <taxon>Cicadellinae</taxon>
        <taxon>Proconiini</taxon>
        <taxon>Cuerna</taxon>
    </lineage>
</organism>
<feature type="binding site" evidence="20">
    <location>
        <position position="76"/>
    </location>
    <ligand>
        <name>[2Fe-2S] cluster</name>
        <dbReference type="ChEBI" id="CHEBI:190135"/>
        <label>1</label>
    </ligand>
</feature>
<dbReference type="InterPro" id="IPR002888">
    <property type="entry name" value="2Fe-2S-bd"/>
</dbReference>
<dbReference type="Gene3D" id="3.30.465.10">
    <property type="match status" value="1"/>
</dbReference>
<keyword evidence="7" id="KW-0285">Flavoprotein</keyword>
<dbReference type="InterPro" id="IPR016208">
    <property type="entry name" value="Ald_Oxase/xanthine_DH-like"/>
</dbReference>
<dbReference type="FunFam" id="3.30.365.10:FF:000003">
    <property type="entry name" value="Aldehyde oxidase 1"/>
    <property type="match status" value="1"/>
</dbReference>
<feature type="binding site" evidence="19">
    <location>
        <begin position="281"/>
        <end position="288"/>
    </location>
    <ligand>
        <name>FAD</name>
        <dbReference type="ChEBI" id="CHEBI:57692"/>
    </ligand>
</feature>
<dbReference type="FunFam" id="3.90.1170.50:FF:000001">
    <property type="entry name" value="Aldehyde oxidase 1"/>
    <property type="match status" value="1"/>
</dbReference>
<reference evidence="23" key="1">
    <citation type="submission" date="2015-11" db="EMBL/GenBank/DDBJ databases">
        <title>De novo transcriptome assembly of four potential Pierce s Disease insect vectors from Arizona vineyards.</title>
        <authorList>
            <person name="Tassone E.E."/>
        </authorList>
    </citation>
    <scope>NUCLEOTIDE SEQUENCE</scope>
</reference>
<dbReference type="Gene3D" id="3.30.43.10">
    <property type="entry name" value="Uridine Diphospho-n-acetylenolpyruvylglucosamine Reductase, domain 2"/>
    <property type="match status" value="1"/>
</dbReference>
<evidence type="ECO:0000256" key="1">
    <source>
        <dbReference type="ARBA" id="ARBA00001974"/>
    </source>
</evidence>
<evidence type="ECO:0000256" key="16">
    <source>
        <dbReference type="ARBA" id="ARBA00034078"/>
    </source>
</evidence>
<keyword evidence="12 20" id="KW-0408">Iron</keyword>
<feature type="binding site" evidence="19">
    <location>
        <position position="1036"/>
    </location>
    <ligand>
        <name>substrate</name>
    </ligand>
</feature>
<comment type="similarity">
    <text evidence="3">Belongs to the xanthine dehydrogenase family.</text>
</comment>
<keyword evidence="8 20" id="KW-0001">2Fe-2S</keyword>
<keyword evidence="6 20" id="KW-0500">Molybdenum</keyword>
<feature type="binding site" evidence="19">
    <location>
        <position position="428"/>
    </location>
    <ligand>
        <name>FAD</name>
        <dbReference type="ChEBI" id="CHEBI:57692"/>
    </ligand>
</feature>
<evidence type="ECO:0000256" key="13">
    <source>
        <dbReference type="ARBA" id="ARBA00023014"/>
    </source>
</evidence>
<evidence type="ECO:0000313" key="23">
    <source>
        <dbReference type="EMBL" id="JAS54326.1"/>
    </source>
</evidence>
<gene>
    <name evidence="23" type="ORF">g.42429</name>
</gene>
<evidence type="ECO:0000256" key="18">
    <source>
        <dbReference type="ARBA" id="ARBA00049517"/>
    </source>
</evidence>
<feature type="binding site" evidence="20">
    <location>
        <position position="46"/>
    </location>
    <ligand>
        <name>[2Fe-2S] cluster</name>
        <dbReference type="ChEBI" id="CHEBI:190135"/>
        <label>1</label>
    </ligand>
</feature>
<dbReference type="SMART" id="SM01092">
    <property type="entry name" value="CO_deh_flav_C"/>
    <property type="match status" value="1"/>
</dbReference>
<dbReference type="FunFam" id="3.30.465.10:FF:000004">
    <property type="entry name" value="Xanthine dehydrogenase/oxidase"/>
    <property type="match status" value="1"/>
</dbReference>
<proteinExistence type="inferred from homology"/>
<dbReference type="InterPro" id="IPR008274">
    <property type="entry name" value="AldOxase/xan_DH_MoCoBD1"/>
</dbReference>
<dbReference type="InterPro" id="IPR022407">
    <property type="entry name" value="OxRdtase_Mopterin_BS"/>
</dbReference>
<comment type="cofactor">
    <cofactor evidence="20">
        <name>[2Fe-2S] cluster</name>
        <dbReference type="ChEBI" id="CHEBI:190135"/>
    </cofactor>
    <text evidence="20">Binds 2 [2Fe-2S] clusters.</text>
</comment>
<dbReference type="FunFam" id="1.10.150.120:FF:000009">
    <property type="entry name" value="Aldehyde oxidase 6"/>
    <property type="match status" value="1"/>
</dbReference>
<dbReference type="InterPro" id="IPR036884">
    <property type="entry name" value="2Fe-2S-bd_dom_sf"/>
</dbReference>
<dbReference type="SUPFAM" id="SSF54292">
    <property type="entry name" value="2Fe-2S ferredoxin-like"/>
    <property type="match status" value="1"/>
</dbReference>
<dbReference type="PROSITE" id="PS51387">
    <property type="entry name" value="FAD_PCMH"/>
    <property type="match status" value="1"/>
</dbReference>
<keyword evidence="13 20" id="KW-0411">Iron-sulfur</keyword>
<sequence>MSGSSISTLVFYVNGKKVEDSNVDPEWTLLYYLRNKLKLTGTKLGCAEGGCGACTVMVSKFDRTSRKLIHYSANACLAPVCSMHGLAVTTVEGIGSTQTRLHPVQERIAKAHGSQCGFCTPGIVMSMYTLLRSLPGKPSMEDLETAFQGNLCRCTGYRPIIEGFRTFTEEWEQQRAANGLQNGSCGMGDKCCRNGAANNQDCGQMNVYTNGSEIVEDSLFNPQEFVPYDPSQEPIFPPELQVSGALDAQFLTIQGARVTWYRPTKLSELLELKAKFPSAKLVNGNTEIGVEVKFKNCLYPVIIQPSLVPELTQVVSTGEGLRVGASTTLSVLEEKLKDLISKLPEYQTQVFQAIVEMLHWFAGKQIRNVAAIGGNIMTGSPISDLNPIFMAAKCQLELMSQGGKRTVLLDSNFWTGYRRNIVQPDEILLAIHIPYTNQDQYFAAYKQAKRRDDDIAIVNAAFNLTLDDNSSVSEIQMAFGGMAPTTVMAPKTSAALEKRLWTSETIDSVFPILMEELPLDPGAPGGMISYRRCLTLSMFFKFYISVIQKLECKNATLERIPDSYRSATQKLKSLPPKSSQYFQVAPSIQSKIDLVGRPIVHKSAFKQATGEAIYCDDIPHWDDQLYLSLVFSSRTHARILDIDASAALALPGVHAFYSAKDLPGKSNFFGPIQKDDMIFADSEVLCVGQVIGAVVADTQSLAQRAAKLVKVDYEDLEPAIITIEDAIREKSFYDPAPLKLRCGEPEKMLESAEHVLEGEMRLSGQEHFYLETMACVVVPKGEDDELEITSSTQHPTEIQESVAHMLGIDSNRVVVKVKRLGGGFGGKESRSAMTALPCALAAKKLGKPVRCMLDRDEDMLSTGQRHPFLGRYKVAFTSEGKLIACEISMYSNAGISFDLSNSVMERAMMHFENAYKIPHVSVYGYVCKTNLVTNTAFRGFGSPQAMLIGETMIRQVAEYLDKDPFEICELNLYKEGDTTPFHQQLTYCTMERCWQEVVNDSQYFNRKAAVQKFNKENRWRKRGISVVPTAFGVAYTSLFLNQSGALVLVYVDGSVLLSHGGT</sequence>
<name>A0A1B6FVT9_9HEMI</name>
<dbReference type="Pfam" id="PF03450">
    <property type="entry name" value="CO_deh_flav_C"/>
    <property type="match status" value="1"/>
</dbReference>
<feature type="domain" description="FAD-binding PCMH-type" evidence="22">
    <location>
        <begin position="253"/>
        <end position="438"/>
    </location>
</feature>